<evidence type="ECO:0000313" key="4">
    <source>
        <dbReference type="Proteomes" id="UP001217089"/>
    </source>
</evidence>
<gene>
    <name evidence="3" type="ORF">KUTeg_020349</name>
</gene>
<dbReference type="Proteomes" id="UP001217089">
    <property type="component" value="Unassembled WGS sequence"/>
</dbReference>
<dbReference type="InterPro" id="IPR010987">
    <property type="entry name" value="Glutathione-S-Trfase_C-like"/>
</dbReference>
<name>A0ABQ9ECS7_TEGGR</name>
<evidence type="ECO:0000259" key="1">
    <source>
        <dbReference type="PROSITE" id="PS50404"/>
    </source>
</evidence>
<dbReference type="SFLD" id="SFLDS00019">
    <property type="entry name" value="Glutathione_Transferase_(cytos"/>
    <property type="match status" value="1"/>
</dbReference>
<dbReference type="SUPFAM" id="SSF52833">
    <property type="entry name" value="Thioredoxin-like"/>
    <property type="match status" value="1"/>
</dbReference>
<dbReference type="Gene3D" id="1.20.1050.10">
    <property type="match status" value="1"/>
</dbReference>
<sequence length="254" mass="29108">MNVNTRFVRLFIQNNFFISTLSTRFKNSFVDSMARYILYVKAASDQKSMGDCPFSQRAYMYAKLKMTPDMYELKPIDLSNKTEEFMKLNPDGKVPVLIDRQKDNKIVTDSAEITKYIDSQISEPYCKIDYNGPAVEACSSMFGKFAAFMKNKDDSKTESLKEELVNELRKINDYLKSPAHDGKFLLGDTLSEIDCMVLPRLRHVAVSGSHHKGFQIPDEFVALKQYIANGENDQVFKDTSCKPEEIIKGWAKHM</sequence>
<dbReference type="PROSITE" id="PS50404">
    <property type="entry name" value="GST_NTER"/>
    <property type="match status" value="1"/>
</dbReference>
<evidence type="ECO:0000259" key="2">
    <source>
        <dbReference type="PROSITE" id="PS50405"/>
    </source>
</evidence>
<dbReference type="InterPro" id="IPR036249">
    <property type="entry name" value="Thioredoxin-like_sf"/>
</dbReference>
<dbReference type="Pfam" id="PF13409">
    <property type="entry name" value="GST_N_2"/>
    <property type="match status" value="1"/>
</dbReference>
<reference evidence="3 4" key="1">
    <citation type="submission" date="2022-12" db="EMBL/GenBank/DDBJ databases">
        <title>Chromosome-level genome of Tegillarca granosa.</title>
        <authorList>
            <person name="Kim J."/>
        </authorList>
    </citation>
    <scope>NUCLEOTIDE SEQUENCE [LARGE SCALE GENOMIC DNA]</scope>
    <source>
        <strain evidence="3">Teg-2019</strain>
        <tissue evidence="3">Adductor muscle</tissue>
    </source>
</reference>
<comment type="caution">
    <text evidence="3">The sequence shown here is derived from an EMBL/GenBank/DDBJ whole genome shotgun (WGS) entry which is preliminary data.</text>
</comment>
<dbReference type="PANTHER" id="PTHR43920:SF5">
    <property type="entry name" value="CHLORIDE INTRACELLULAR CHANNEL CLIC"/>
    <property type="match status" value="1"/>
</dbReference>
<dbReference type="InterPro" id="IPR040079">
    <property type="entry name" value="Glutathione_S-Trfase"/>
</dbReference>
<dbReference type="SUPFAM" id="SSF47616">
    <property type="entry name" value="GST C-terminal domain-like"/>
    <property type="match status" value="1"/>
</dbReference>
<dbReference type="InterPro" id="IPR036282">
    <property type="entry name" value="Glutathione-S-Trfase_C_sf"/>
</dbReference>
<accession>A0ABQ9ECS7</accession>
<feature type="domain" description="GST N-terminal" evidence="1">
    <location>
        <begin position="42"/>
        <end position="125"/>
    </location>
</feature>
<dbReference type="CDD" id="cd00570">
    <property type="entry name" value="GST_N_family"/>
    <property type="match status" value="1"/>
</dbReference>
<dbReference type="PANTHER" id="PTHR43920">
    <property type="entry name" value="CHLORIDE INTRACELLULAR CHANNEL, ISOFORM A"/>
    <property type="match status" value="1"/>
</dbReference>
<protein>
    <recommendedName>
        <fullName evidence="5">Glutathione S-transferase</fullName>
    </recommendedName>
</protein>
<dbReference type="InterPro" id="IPR004045">
    <property type="entry name" value="Glutathione_S-Trfase_N"/>
</dbReference>
<dbReference type="Gene3D" id="3.40.30.10">
    <property type="entry name" value="Glutaredoxin"/>
    <property type="match status" value="1"/>
</dbReference>
<feature type="domain" description="GST C-terminal" evidence="2">
    <location>
        <begin position="103"/>
        <end position="250"/>
    </location>
</feature>
<organism evidence="3 4">
    <name type="scientific">Tegillarca granosa</name>
    <name type="common">Malaysian cockle</name>
    <name type="synonym">Anadara granosa</name>
    <dbReference type="NCBI Taxonomy" id="220873"/>
    <lineage>
        <taxon>Eukaryota</taxon>
        <taxon>Metazoa</taxon>
        <taxon>Spiralia</taxon>
        <taxon>Lophotrochozoa</taxon>
        <taxon>Mollusca</taxon>
        <taxon>Bivalvia</taxon>
        <taxon>Autobranchia</taxon>
        <taxon>Pteriomorphia</taxon>
        <taxon>Arcoida</taxon>
        <taxon>Arcoidea</taxon>
        <taxon>Arcidae</taxon>
        <taxon>Tegillarca</taxon>
    </lineage>
</organism>
<evidence type="ECO:0008006" key="5">
    <source>
        <dbReference type="Google" id="ProtNLM"/>
    </source>
</evidence>
<keyword evidence="4" id="KW-1185">Reference proteome</keyword>
<evidence type="ECO:0000313" key="3">
    <source>
        <dbReference type="EMBL" id="KAJ8301362.1"/>
    </source>
</evidence>
<dbReference type="PROSITE" id="PS50405">
    <property type="entry name" value="GST_CTER"/>
    <property type="match status" value="1"/>
</dbReference>
<dbReference type="EMBL" id="JARBDR010000918">
    <property type="protein sequence ID" value="KAJ8301362.1"/>
    <property type="molecule type" value="Genomic_DNA"/>
</dbReference>
<proteinExistence type="predicted"/>